<dbReference type="PROSITE" id="PS51882">
    <property type="entry name" value="G_ALPHA"/>
    <property type="match status" value="1"/>
</dbReference>
<evidence type="ECO:0000256" key="1">
    <source>
        <dbReference type="ARBA" id="ARBA00022723"/>
    </source>
</evidence>
<dbReference type="InterPro" id="IPR001019">
    <property type="entry name" value="Gprotein_alpha_su"/>
</dbReference>
<feature type="binding site" evidence="7">
    <location>
        <position position="219"/>
    </location>
    <ligand>
        <name>Mg(2+)</name>
        <dbReference type="ChEBI" id="CHEBI:18420"/>
    </ligand>
</feature>
<evidence type="ECO:0000256" key="5">
    <source>
        <dbReference type="ARBA" id="ARBA00023224"/>
    </source>
</evidence>
<dbReference type="GO" id="GO:0001664">
    <property type="term" value="F:G protein-coupled receptor binding"/>
    <property type="evidence" value="ECO:0007669"/>
    <property type="project" value="TreeGrafter"/>
</dbReference>
<dbReference type="CDD" id="cd00066">
    <property type="entry name" value="G-alpha"/>
    <property type="match status" value="1"/>
</dbReference>
<keyword evidence="3 7" id="KW-0460">Magnesium</keyword>
<keyword evidence="5" id="KW-0807">Transducer</keyword>
<comment type="caution">
    <text evidence="8">The sequence shown here is derived from an EMBL/GenBank/DDBJ whole genome shotgun (WGS) entry which is preliminary data.</text>
</comment>
<dbReference type="InterPro" id="IPR027417">
    <property type="entry name" value="P-loop_NTPase"/>
</dbReference>
<dbReference type="GO" id="GO:0003924">
    <property type="term" value="F:GTPase activity"/>
    <property type="evidence" value="ECO:0007669"/>
    <property type="project" value="InterPro"/>
</dbReference>
<dbReference type="GO" id="GO:0007188">
    <property type="term" value="P:adenylate cyclase-modulating G protein-coupled receptor signaling pathway"/>
    <property type="evidence" value="ECO:0007669"/>
    <property type="project" value="TreeGrafter"/>
</dbReference>
<dbReference type="SUPFAM" id="SSF47895">
    <property type="entry name" value="Transducin (alpha subunit), insertion domain"/>
    <property type="match status" value="1"/>
</dbReference>
<proteinExistence type="predicted"/>
<dbReference type="GO" id="GO:0046872">
    <property type="term" value="F:metal ion binding"/>
    <property type="evidence" value="ECO:0007669"/>
    <property type="project" value="UniProtKB-KW"/>
</dbReference>
<organism evidence="8 9">
    <name type="scientific">Electrophorus voltai</name>
    <dbReference type="NCBI Taxonomy" id="2609070"/>
    <lineage>
        <taxon>Eukaryota</taxon>
        <taxon>Metazoa</taxon>
        <taxon>Chordata</taxon>
        <taxon>Craniata</taxon>
        <taxon>Vertebrata</taxon>
        <taxon>Euteleostomi</taxon>
        <taxon>Actinopterygii</taxon>
        <taxon>Neopterygii</taxon>
        <taxon>Teleostei</taxon>
        <taxon>Ostariophysi</taxon>
        <taxon>Gymnotiformes</taxon>
        <taxon>Gymnotoidei</taxon>
        <taxon>Gymnotidae</taxon>
        <taxon>Electrophorus</taxon>
    </lineage>
</organism>
<feature type="binding site" evidence="7">
    <location>
        <position position="84"/>
    </location>
    <ligand>
        <name>Mg(2+)</name>
        <dbReference type="ChEBI" id="CHEBI:18420"/>
    </ligand>
</feature>
<evidence type="ECO:0000256" key="4">
    <source>
        <dbReference type="ARBA" id="ARBA00023134"/>
    </source>
</evidence>
<evidence type="ECO:0000256" key="2">
    <source>
        <dbReference type="ARBA" id="ARBA00022741"/>
    </source>
</evidence>
<gene>
    <name evidence="8" type="ORF">P4O66_007265</name>
</gene>
<feature type="binding site" evidence="6">
    <location>
        <begin position="80"/>
        <end position="85"/>
    </location>
    <ligand>
        <name>GTP</name>
        <dbReference type="ChEBI" id="CHEBI:37565"/>
    </ligand>
</feature>
<dbReference type="FunFam" id="3.40.50.300:FF:000692">
    <property type="entry name" value="Guanine nucleotide-binding protein subunit alpha"/>
    <property type="match status" value="1"/>
</dbReference>
<dbReference type="PANTHER" id="PTHR10218:SF231">
    <property type="entry name" value="GUANINE NUCLEOTIDE BINDING PROTEIN (G PROTEIN) ALPHA V1"/>
    <property type="match status" value="1"/>
</dbReference>
<feature type="binding site" evidence="6">
    <location>
        <begin position="213"/>
        <end position="219"/>
    </location>
    <ligand>
        <name>GTP</name>
        <dbReference type="ChEBI" id="CHEBI:37565"/>
    </ligand>
</feature>
<dbReference type="GO" id="GO:0005834">
    <property type="term" value="C:heterotrimeric G-protein complex"/>
    <property type="evidence" value="ECO:0007669"/>
    <property type="project" value="TreeGrafter"/>
</dbReference>
<dbReference type="EMBL" id="JAROKS010000012">
    <property type="protein sequence ID" value="KAK1798995.1"/>
    <property type="molecule type" value="Genomic_DNA"/>
</dbReference>
<keyword evidence="2 6" id="KW-0547">Nucleotide-binding</keyword>
<dbReference type="Pfam" id="PF00503">
    <property type="entry name" value="G-alpha"/>
    <property type="match status" value="1"/>
</dbReference>
<feature type="binding site" evidence="6">
    <location>
        <begin position="188"/>
        <end position="189"/>
    </location>
    <ligand>
        <name>GTP</name>
        <dbReference type="ChEBI" id="CHEBI:37565"/>
    </ligand>
</feature>
<dbReference type="AlphaFoldDB" id="A0AAD8ZK42"/>
<name>A0AAD8ZK42_9TELE</name>
<dbReference type="Proteomes" id="UP001239994">
    <property type="component" value="Unassembled WGS sequence"/>
</dbReference>
<protein>
    <submittedName>
        <fullName evidence="8">Uncharacterized protein</fullName>
    </submittedName>
</protein>
<evidence type="ECO:0000256" key="3">
    <source>
        <dbReference type="ARBA" id="ARBA00022842"/>
    </source>
</evidence>
<reference evidence="8" key="1">
    <citation type="submission" date="2023-03" db="EMBL/GenBank/DDBJ databases">
        <title>Electrophorus voltai genome.</title>
        <authorList>
            <person name="Bian C."/>
        </authorList>
    </citation>
    <scope>NUCLEOTIDE SEQUENCE</scope>
    <source>
        <strain evidence="8">CB-2022</strain>
        <tissue evidence="8">Muscle</tissue>
    </source>
</reference>
<sequence>MRSPEACLRALLAYVPSRVSEEEKRASNRSAKLDRELQAQARNDTHVVKMLMLANMVFACLSFGQPTSRSFCSKPLGTPESGKSTLLKQMKIIHNCGFTKEELATFKPAVLDNLLTSMKFVLHGMGKLHISLANKKNKAHARVVLSCERCVGDDQELLPFMACSIYRLWGDAGVRAAASRGHEYQLNDSALYFFENLNRIIGLHYIPTQEDVLRVRVRTSGITETQFSLSHLQYRVYDVGAHQLSQKKWFSHFDDVKAVIFVVALTGYDLNLVQDPSLKIMHSGRHLRLYHPEFKGPDCDVNAAAQHLTSLFVDRSTASGKTVYPHFTNATHTSAIRQVLSKVMDTVVRQNFEDVPLL</sequence>
<dbReference type="SUPFAM" id="SSF52540">
    <property type="entry name" value="P-loop containing nucleoside triphosphate hydrolases"/>
    <property type="match status" value="1"/>
</dbReference>
<dbReference type="SMART" id="SM00275">
    <property type="entry name" value="G_alpha"/>
    <property type="match status" value="1"/>
</dbReference>
<dbReference type="GO" id="GO:0005737">
    <property type="term" value="C:cytoplasm"/>
    <property type="evidence" value="ECO:0007669"/>
    <property type="project" value="TreeGrafter"/>
</dbReference>
<evidence type="ECO:0000313" key="9">
    <source>
        <dbReference type="Proteomes" id="UP001239994"/>
    </source>
</evidence>
<keyword evidence="1 7" id="KW-0479">Metal-binding</keyword>
<dbReference type="GO" id="GO:0032502">
    <property type="term" value="P:developmental process"/>
    <property type="evidence" value="ECO:0007669"/>
    <property type="project" value="UniProtKB-ARBA"/>
</dbReference>
<dbReference type="PRINTS" id="PR00318">
    <property type="entry name" value="GPROTEINA"/>
</dbReference>
<evidence type="ECO:0000256" key="6">
    <source>
        <dbReference type="PIRSR" id="PIRSR601019-1"/>
    </source>
</evidence>
<dbReference type="FunFam" id="1.10.400.10:FF:000007">
    <property type="entry name" value="Guanine nucleotide-binding protein subunit alpha"/>
    <property type="match status" value="1"/>
</dbReference>
<keyword evidence="9" id="KW-1185">Reference proteome</keyword>
<dbReference type="GO" id="GO:0031683">
    <property type="term" value="F:G-protein beta/gamma-subunit complex binding"/>
    <property type="evidence" value="ECO:0007669"/>
    <property type="project" value="InterPro"/>
</dbReference>
<dbReference type="Gene3D" id="3.40.50.300">
    <property type="entry name" value="P-loop containing nucleotide triphosphate hydrolases"/>
    <property type="match status" value="2"/>
</dbReference>
<dbReference type="GO" id="GO:0005525">
    <property type="term" value="F:GTP binding"/>
    <property type="evidence" value="ECO:0007669"/>
    <property type="project" value="UniProtKB-KW"/>
</dbReference>
<accession>A0AAD8ZK42</accession>
<evidence type="ECO:0000256" key="7">
    <source>
        <dbReference type="PIRSR" id="PIRSR601019-2"/>
    </source>
</evidence>
<dbReference type="InterPro" id="IPR011025">
    <property type="entry name" value="GproteinA_insert"/>
</dbReference>
<dbReference type="Gene3D" id="1.10.400.10">
    <property type="entry name" value="GI Alpha 1, domain 2-like"/>
    <property type="match status" value="1"/>
</dbReference>
<dbReference type="PANTHER" id="PTHR10218">
    <property type="entry name" value="GTP-BINDING PROTEIN ALPHA SUBUNIT"/>
    <property type="match status" value="1"/>
</dbReference>
<keyword evidence="4 6" id="KW-0342">GTP-binding</keyword>
<evidence type="ECO:0000313" key="8">
    <source>
        <dbReference type="EMBL" id="KAK1798995.1"/>
    </source>
</evidence>